<accession>A0ACB9LH24</accession>
<dbReference type="Proteomes" id="UP001057402">
    <property type="component" value="Chromosome 11"/>
</dbReference>
<proteinExistence type="predicted"/>
<dbReference type="EMBL" id="CM042890">
    <property type="protein sequence ID" value="KAI4310616.1"/>
    <property type="molecule type" value="Genomic_DNA"/>
</dbReference>
<evidence type="ECO:0000313" key="2">
    <source>
        <dbReference type="Proteomes" id="UP001057402"/>
    </source>
</evidence>
<gene>
    <name evidence="1" type="ORF">MLD38_035582</name>
</gene>
<organism evidence="1 2">
    <name type="scientific">Melastoma candidum</name>
    <dbReference type="NCBI Taxonomy" id="119954"/>
    <lineage>
        <taxon>Eukaryota</taxon>
        <taxon>Viridiplantae</taxon>
        <taxon>Streptophyta</taxon>
        <taxon>Embryophyta</taxon>
        <taxon>Tracheophyta</taxon>
        <taxon>Spermatophyta</taxon>
        <taxon>Magnoliopsida</taxon>
        <taxon>eudicotyledons</taxon>
        <taxon>Gunneridae</taxon>
        <taxon>Pentapetalae</taxon>
        <taxon>rosids</taxon>
        <taxon>malvids</taxon>
        <taxon>Myrtales</taxon>
        <taxon>Melastomataceae</taxon>
        <taxon>Melastomatoideae</taxon>
        <taxon>Melastomateae</taxon>
        <taxon>Melastoma</taxon>
    </lineage>
</organism>
<reference evidence="2" key="1">
    <citation type="journal article" date="2023" name="Front. Plant Sci.">
        <title>Chromosomal-level genome assembly of Melastoma candidum provides insights into trichome evolution.</title>
        <authorList>
            <person name="Zhong Y."/>
            <person name="Wu W."/>
            <person name="Sun C."/>
            <person name="Zou P."/>
            <person name="Liu Y."/>
            <person name="Dai S."/>
            <person name="Zhou R."/>
        </authorList>
    </citation>
    <scope>NUCLEOTIDE SEQUENCE [LARGE SCALE GENOMIC DNA]</scope>
</reference>
<sequence>MWEASDFFPKSGLDVLQNRSLIKVLNVDEDDDYEDKDKYWMHDLIREMGREIVSSEKPGKRSRPWDPELALNVIRQKQGTDQVFSHRPAR</sequence>
<protein>
    <submittedName>
        <fullName evidence="1">Uncharacterized protein</fullName>
    </submittedName>
</protein>
<keyword evidence="2" id="KW-1185">Reference proteome</keyword>
<comment type="caution">
    <text evidence="1">The sequence shown here is derived from an EMBL/GenBank/DDBJ whole genome shotgun (WGS) entry which is preliminary data.</text>
</comment>
<evidence type="ECO:0000313" key="1">
    <source>
        <dbReference type="EMBL" id="KAI4310616.1"/>
    </source>
</evidence>
<name>A0ACB9LH24_9MYRT</name>